<gene>
    <name evidence="11" type="ORF">B0H63DRAFT_117037</name>
</gene>
<evidence type="ECO:0000256" key="4">
    <source>
        <dbReference type="ARBA" id="ARBA00022603"/>
    </source>
</evidence>
<evidence type="ECO:0000313" key="12">
    <source>
        <dbReference type="Proteomes" id="UP001285441"/>
    </source>
</evidence>
<dbReference type="SUPFAM" id="SSF53335">
    <property type="entry name" value="S-adenosyl-L-methionine-dependent methyltransferases"/>
    <property type="match status" value="1"/>
</dbReference>
<feature type="compositionally biased region" description="Basic and acidic residues" evidence="10">
    <location>
        <begin position="196"/>
        <end position="215"/>
    </location>
</feature>
<evidence type="ECO:0000256" key="6">
    <source>
        <dbReference type="ARBA" id="ARBA00022691"/>
    </source>
</evidence>
<evidence type="ECO:0000313" key="11">
    <source>
        <dbReference type="EMBL" id="KAK3390491.1"/>
    </source>
</evidence>
<feature type="region of interest" description="Disordered" evidence="10">
    <location>
        <begin position="456"/>
        <end position="491"/>
    </location>
</feature>
<evidence type="ECO:0000256" key="5">
    <source>
        <dbReference type="ARBA" id="ARBA00022679"/>
    </source>
</evidence>
<comment type="subcellular location">
    <subcellularLocation>
        <location evidence="1 9">Nucleus</location>
        <location evidence="1 9">Nucleolus</location>
    </subcellularLocation>
</comment>
<feature type="compositionally biased region" description="Basic and acidic residues" evidence="10">
    <location>
        <begin position="66"/>
        <end position="83"/>
    </location>
</feature>
<keyword evidence="4 9" id="KW-0489">Methyltransferase</keyword>
<dbReference type="Proteomes" id="UP001285441">
    <property type="component" value="Unassembled WGS sequence"/>
</dbReference>
<evidence type="ECO:0000256" key="9">
    <source>
        <dbReference type="RuleBase" id="RU365074"/>
    </source>
</evidence>
<evidence type="ECO:0000256" key="7">
    <source>
        <dbReference type="ARBA" id="ARBA00023242"/>
    </source>
</evidence>
<comment type="similarity">
    <text evidence="2 9">Belongs to the methyltransferase superfamily. RRP8 family.</text>
</comment>
<accession>A0AAE0NZA0</accession>
<reference evidence="11" key="2">
    <citation type="submission" date="2023-06" db="EMBL/GenBank/DDBJ databases">
        <authorList>
            <consortium name="Lawrence Berkeley National Laboratory"/>
            <person name="Haridas S."/>
            <person name="Hensen N."/>
            <person name="Bonometti L."/>
            <person name="Westerberg I."/>
            <person name="Brannstrom I.O."/>
            <person name="Guillou S."/>
            <person name="Cros-Aarteil S."/>
            <person name="Calhoun S."/>
            <person name="Kuo A."/>
            <person name="Mondo S."/>
            <person name="Pangilinan J."/>
            <person name="Riley R."/>
            <person name="LaButti K."/>
            <person name="Andreopoulos B."/>
            <person name="Lipzen A."/>
            <person name="Chen C."/>
            <person name="Yanf M."/>
            <person name="Daum C."/>
            <person name="Ng V."/>
            <person name="Clum A."/>
            <person name="Steindorff A."/>
            <person name="Ohm R."/>
            <person name="Martin F."/>
            <person name="Silar P."/>
            <person name="Natvig D."/>
            <person name="Lalanne C."/>
            <person name="Gautier V."/>
            <person name="Ament-velasquez S.L."/>
            <person name="Kruys A."/>
            <person name="Hutchinson M.I."/>
            <person name="Powell A.J."/>
            <person name="Barry K."/>
            <person name="Miller A.N."/>
            <person name="Grigoriev I.V."/>
            <person name="Debuchy R."/>
            <person name="Gladieux P."/>
            <person name="Thoren M.H."/>
            <person name="Johannesson H."/>
        </authorList>
    </citation>
    <scope>NUCLEOTIDE SEQUENCE</scope>
    <source>
        <strain evidence="11">CBS 232.78</strain>
    </source>
</reference>
<feature type="region of interest" description="Disordered" evidence="10">
    <location>
        <begin position="1"/>
        <end position="236"/>
    </location>
</feature>
<dbReference type="PANTHER" id="PTHR12787:SF0">
    <property type="entry name" value="RIBOSOMAL RNA-PROCESSING PROTEIN 8"/>
    <property type="match status" value="1"/>
</dbReference>
<keyword evidence="5 9" id="KW-0808">Transferase</keyword>
<evidence type="ECO:0000256" key="8">
    <source>
        <dbReference type="ARBA" id="ARBA00076672"/>
    </source>
</evidence>
<evidence type="ECO:0000256" key="3">
    <source>
        <dbReference type="ARBA" id="ARBA00022552"/>
    </source>
</evidence>
<feature type="compositionally biased region" description="Polar residues" evidence="10">
    <location>
        <begin position="179"/>
        <end position="194"/>
    </location>
</feature>
<dbReference type="EMBL" id="JAULSW010000002">
    <property type="protein sequence ID" value="KAK3390491.1"/>
    <property type="molecule type" value="Genomic_DNA"/>
</dbReference>
<dbReference type="AlphaFoldDB" id="A0AAE0NZA0"/>
<dbReference type="InterPro" id="IPR007823">
    <property type="entry name" value="RRP8"/>
</dbReference>
<evidence type="ECO:0000256" key="2">
    <source>
        <dbReference type="ARBA" id="ARBA00006301"/>
    </source>
</evidence>
<keyword evidence="6 9" id="KW-0949">S-adenosyl-L-methionine</keyword>
<dbReference type="Gene3D" id="3.40.50.150">
    <property type="entry name" value="Vaccinia Virus protein VP39"/>
    <property type="match status" value="1"/>
</dbReference>
<feature type="compositionally biased region" description="Acidic residues" evidence="10">
    <location>
        <begin position="135"/>
        <end position="153"/>
    </location>
</feature>
<keyword evidence="12" id="KW-1185">Reference proteome</keyword>
<dbReference type="GO" id="GO:0005730">
    <property type="term" value="C:nucleolus"/>
    <property type="evidence" value="ECO:0007669"/>
    <property type="project" value="UniProtKB-SubCell"/>
</dbReference>
<keyword evidence="7 9" id="KW-0539">Nucleus</keyword>
<dbReference type="CDD" id="cd02440">
    <property type="entry name" value="AdoMet_MTases"/>
    <property type="match status" value="1"/>
</dbReference>
<dbReference type="GO" id="GO:0016433">
    <property type="term" value="F:rRNA (adenine) methyltransferase activity"/>
    <property type="evidence" value="ECO:0007669"/>
    <property type="project" value="TreeGrafter"/>
</dbReference>
<proteinExistence type="inferred from homology"/>
<organism evidence="11 12">
    <name type="scientific">Podospora didyma</name>
    <dbReference type="NCBI Taxonomy" id="330526"/>
    <lineage>
        <taxon>Eukaryota</taxon>
        <taxon>Fungi</taxon>
        <taxon>Dikarya</taxon>
        <taxon>Ascomycota</taxon>
        <taxon>Pezizomycotina</taxon>
        <taxon>Sordariomycetes</taxon>
        <taxon>Sordariomycetidae</taxon>
        <taxon>Sordariales</taxon>
        <taxon>Podosporaceae</taxon>
        <taxon>Podospora</taxon>
    </lineage>
</organism>
<dbReference type="Gene3D" id="1.10.10.2150">
    <property type="entry name" value="Ribosomal RNA-processing protein 8, N-terminal domain"/>
    <property type="match status" value="1"/>
</dbReference>
<dbReference type="InterPro" id="IPR029063">
    <property type="entry name" value="SAM-dependent_MTases_sf"/>
</dbReference>
<protein>
    <recommendedName>
        <fullName evidence="8 9">Ribosomal RNA-processing protein 8</fullName>
        <ecNumber evidence="9">2.1.1.-</ecNumber>
    </recommendedName>
</protein>
<evidence type="ECO:0000256" key="1">
    <source>
        <dbReference type="ARBA" id="ARBA00004604"/>
    </source>
</evidence>
<comment type="function">
    <text evidence="9">S-adenosyl-L-methionine-dependent methyltransferase that specifically methylates the N(1) position of adenine in helix 25.1 in 25S rRNA. Required both for ribosomal 40S and 60S subunits biogenesis. Required for efficient pre-rRNA cleavage at site A2.</text>
</comment>
<comment type="caution">
    <text evidence="11">The sequence shown here is derived from an EMBL/GenBank/DDBJ whole genome shotgun (WGS) entry which is preliminary data.</text>
</comment>
<dbReference type="PANTHER" id="PTHR12787">
    <property type="entry name" value="RIBOSOMAL RNA-PROCESSING PROTEIN 8"/>
    <property type="match status" value="1"/>
</dbReference>
<name>A0AAE0NZA0_9PEZI</name>
<dbReference type="FunFam" id="1.10.10.2150:FF:000001">
    <property type="entry name" value="Ribosomal RNA-processing protein 8"/>
    <property type="match status" value="1"/>
</dbReference>
<evidence type="ECO:0000256" key="10">
    <source>
        <dbReference type="SAM" id="MobiDB-lite"/>
    </source>
</evidence>
<dbReference type="EC" id="2.1.1.-" evidence="9"/>
<feature type="compositionally biased region" description="Basic and acidic residues" evidence="10">
    <location>
        <begin position="96"/>
        <end position="108"/>
    </location>
</feature>
<reference evidence="11" key="1">
    <citation type="journal article" date="2023" name="Mol. Phylogenet. Evol.">
        <title>Genome-scale phylogeny and comparative genomics of the fungal order Sordariales.</title>
        <authorList>
            <person name="Hensen N."/>
            <person name="Bonometti L."/>
            <person name="Westerberg I."/>
            <person name="Brannstrom I.O."/>
            <person name="Guillou S."/>
            <person name="Cros-Aarteil S."/>
            <person name="Calhoun S."/>
            <person name="Haridas S."/>
            <person name="Kuo A."/>
            <person name="Mondo S."/>
            <person name="Pangilinan J."/>
            <person name="Riley R."/>
            <person name="LaButti K."/>
            <person name="Andreopoulos B."/>
            <person name="Lipzen A."/>
            <person name="Chen C."/>
            <person name="Yan M."/>
            <person name="Daum C."/>
            <person name="Ng V."/>
            <person name="Clum A."/>
            <person name="Steindorff A."/>
            <person name="Ohm R.A."/>
            <person name="Martin F."/>
            <person name="Silar P."/>
            <person name="Natvig D.O."/>
            <person name="Lalanne C."/>
            <person name="Gautier V."/>
            <person name="Ament-Velasquez S.L."/>
            <person name="Kruys A."/>
            <person name="Hutchinson M.I."/>
            <person name="Powell A.J."/>
            <person name="Barry K."/>
            <person name="Miller A.N."/>
            <person name="Grigoriev I.V."/>
            <person name="Debuchy R."/>
            <person name="Gladieux P."/>
            <person name="Hiltunen Thoren M."/>
            <person name="Johannesson H."/>
        </authorList>
    </citation>
    <scope>NUCLEOTIDE SEQUENCE</scope>
    <source>
        <strain evidence="11">CBS 232.78</strain>
    </source>
</reference>
<feature type="compositionally biased region" description="Low complexity" evidence="10">
    <location>
        <begin position="86"/>
        <end position="95"/>
    </location>
</feature>
<dbReference type="InterPro" id="IPR042036">
    <property type="entry name" value="RRP8_N"/>
</dbReference>
<dbReference type="Pfam" id="PF05148">
    <property type="entry name" value="Methyltransf_8"/>
    <property type="match status" value="1"/>
</dbReference>
<keyword evidence="3 9" id="KW-0698">rRNA processing</keyword>
<sequence>MFSVKGWTTAIENPKLDTDAKGGGAPQQRKRKRPGQRSQPPVTTANVADMWERVMEKKGRVRSKKKAGEKAELDSSAAAKEDGEQAPNAEPAAEAVTDKPEQQSSERKKDKKKAHTPKGDFPFTAAAVEETPAANDDEDEDEEWGGIEDEEEGGATIEPAQPTRQEKKEERKRKKQKTSDASPATGEKSTNAPTSKPDDSKTTNGEQHKKESKQAKKEKKKPVVAPTPAPVAAPAPIAEPKLTSLQASMRQKLVSARFRHLNETLYTRPSVDAFSLFQESPEMFSEYHEGFRRQVEVWPENPVEGYIRDIKARAKISRSASFANRNAKNDFSNPVANVKLLPLPRTGGKCTIADLGCGDAALAKALDPVKDKLHLDIRSFDLQTGGSALVTRADIANLPLADRSVDIAIFCLALMGTNWIDFVEEAYRILRWKGELWVAEIKSRFAAPNSKKRGGVVSHSVGNRKKTPAAPAPLLTFSAPGANKKPKSREAEVAEAAAQAELEVVVDGADRQKQETDIAAFVEALRRRGFALHKELGEGAADLSNKMFVKMLFVKATLATKGKHAVEEKDNKNMGLLMPTKPKFIDEADRDGNEAAILKPCVYKLR</sequence>
<dbReference type="GO" id="GO:0042273">
    <property type="term" value="P:ribosomal large subunit biogenesis"/>
    <property type="evidence" value="ECO:0007669"/>
    <property type="project" value="TreeGrafter"/>
</dbReference>